<feature type="compositionally biased region" description="Polar residues" evidence="1">
    <location>
        <begin position="577"/>
        <end position="586"/>
    </location>
</feature>
<dbReference type="RefSeq" id="WP_190825868.1">
    <property type="nucleotide sequence ID" value="NZ_CAWPPI010000025.1"/>
</dbReference>
<evidence type="ECO:0000313" key="3">
    <source>
        <dbReference type="EMBL" id="MBD2771582.1"/>
    </source>
</evidence>
<keyword evidence="2" id="KW-0472">Membrane</keyword>
<gene>
    <name evidence="3" type="ORF">ICL16_05495</name>
</gene>
<keyword evidence="4" id="KW-1185">Reference proteome</keyword>
<comment type="caution">
    <text evidence="3">The sequence shown here is derived from an EMBL/GenBank/DDBJ whole genome shotgun (WGS) entry which is preliminary data.</text>
</comment>
<feature type="compositionally biased region" description="Polar residues" evidence="1">
    <location>
        <begin position="539"/>
        <end position="552"/>
    </location>
</feature>
<evidence type="ECO:0000313" key="4">
    <source>
        <dbReference type="Proteomes" id="UP000629098"/>
    </source>
</evidence>
<feature type="compositionally biased region" description="Polar residues" evidence="1">
    <location>
        <begin position="458"/>
        <end position="486"/>
    </location>
</feature>
<accession>A0A8J6XFE2</accession>
<feature type="compositionally biased region" description="Polar residues" evidence="1">
    <location>
        <begin position="400"/>
        <end position="413"/>
    </location>
</feature>
<protein>
    <recommendedName>
        <fullName evidence="5">TonB C-terminal domain-containing protein</fullName>
    </recommendedName>
</protein>
<dbReference type="EMBL" id="JACXAE010000025">
    <property type="protein sequence ID" value="MBD2771582.1"/>
    <property type="molecule type" value="Genomic_DNA"/>
</dbReference>
<reference evidence="3" key="1">
    <citation type="submission" date="2020-09" db="EMBL/GenBank/DDBJ databases">
        <title>Iningainema tapete sp. nov. (Scytonemataceae, Cyanobacteria) from greenhouses in central Florida (USA) produces two types of nodularin with biosynthetic potential for microcystin-LR and anabaenopeptins.</title>
        <authorList>
            <person name="Berthold D.E."/>
            <person name="Lefler F.W."/>
            <person name="Huang I.-S."/>
            <person name="Abdulla H."/>
            <person name="Zimba P.V."/>
            <person name="Laughinghouse H.D. IV."/>
        </authorList>
    </citation>
    <scope>NUCLEOTIDE SEQUENCE</scope>
    <source>
        <strain evidence="3">BLCCT55</strain>
    </source>
</reference>
<proteinExistence type="predicted"/>
<sequence>MSYVSLLKNIPDFLSQPTGIAAIASVGIHGAIAFFLPLMPMESSKPKQQSIAPKTVGLLELNQSLQNRLPQPTPQIPAKLPVPPQQPQISLQPQVPMPSLNAQMAPVPPLPPALSQATLPPIPKSPSNLSVASLPKGQSLQILPIKPSISTTNPIALSKPKTVGTIPSINNNPVKLAGSNSLSPYKLSPIQREVKLGASKPLPPSNLPELEAAKMPTDLPNTPSPMPIAAAPPSDVGTNATNNDTTVIPPQNQQLVAPVGETPQAGDTLALAEAGITPSQGSSSVTPELPSTATQQVVAKNTTFGERYNEVKRQYPNIETKLPISETVNSKVGQPGNVQGSLIVDSEGKVESIDFLNNSVSSDQKAAAREYFREYFQKNPVQATGKPKYYPFSLSFRSNNTDTPVVIQPSGSSRTEKTPRRSNTSQRSIVIPRLPSTPVNPQELEAAPTNLTEKLRTSSRNITPTSVQQTANRSSVEPISKPSTQLRVRRELQPTPQVETSSKPSTQLQVRPTDPTPQVETSSKPSTQLRVRRLEPTPQVETISKPSTQLQVRPTDPTPQVEATNQPLAQLRERKNQSAAALQPEQPTEKPSSESEVNSNQPSSPSGKQKLLRQLRELREQRQTTN</sequence>
<keyword evidence="2" id="KW-1133">Transmembrane helix</keyword>
<dbReference type="AlphaFoldDB" id="A0A8J6XFE2"/>
<dbReference type="Proteomes" id="UP000629098">
    <property type="component" value="Unassembled WGS sequence"/>
</dbReference>
<evidence type="ECO:0008006" key="5">
    <source>
        <dbReference type="Google" id="ProtNLM"/>
    </source>
</evidence>
<keyword evidence="2" id="KW-0812">Transmembrane</keyword>
<feature type="transmembrane region" description="Helical" evidence="2">
    <location>
        <begin position="20"/>
        <end position="39"/>
    </location>
</feature>
<feature type="region of interest" description="Disordered" evidence="1">
    <location>
        <begin position="400"/>
        <end position="612"/>
    </location>
</feature>
<evidence type="ECO:0000256" key="1">
    <source>
        <dbReference type="SAM" id="MobiDB-lite"/>
    </source>
</evidence>
<feature type="compositionally biased region" description="Polar residues" evidence="1">
    <location>
        <begin position="594"/>
        <end position="607"/>
    </location>
</feature>
<evidence type="ECO:0000256" key="2">
    <source>
        <dbReference type="SAM" id="Phobius"/>
    </source>
</evidence>
<name>A0A8J6XFE2_9CYAN</name>
<organism evidence="3 4">
    <name type="scientific">Iningainema tapete BLCC-T55</name>
    <dbReference type="NCBI Taxonomy" id="2748662"/>
    <lineage>
        <taxon>Bacteria</taxon>
        <taxon>Bacillati</taxon>
        <taxon>Cyanobacteriota</taxon>
        <taxon>Cyanophyceae</taxon>
        <taxon>Nostocales</taxon>
        <taxon>Scytonemataceae</taxon>
        <taxon>Iningainema tapete</taxon>
    </lineage>
</organism>
<feature type="compositionally biased region" description="Polar residues" evidence="1">
    <location>
        <begin position="494"/>
        <end position="529"/>
    </location>
</feature>